<dbReference type="SUPFAM" id="SSF56399">
    <property type="entry name" value="ADP-ribosylation"/>
    <property type="match status" value="1"/>
</dbReference>
<feature type="region of interest" description="Disordered" evidence="1">
    <location>
        <begin position="152"/>
        <end position="174"/>
    </location>
</feature>
<dbReference type="Pfam" id="PF03496">
    <property type="entry name" value="ADPrib_exo_Tox"/>
    <property type="match status" value="1"/>
</dbReference>
<evidence type="ECO:0000259" key="2">
    <source>
        <dbReference type="Pfam" id="PF03496"/>
    </source>
</evidence>
<sequence length="861" mass="93003">MIALIPAEQDAARLAVDGGLPAEELHLTLAYLGKADTIDADTRHALVDAVTKAVDGLPAIEGQAFAPAVFNPGSDEPCRVLVVGGDLLDAVHHFLVETIALPPADRHAPWLPHITIAPDGAFDQLEDLADRIGPVRFDRLRIAFAGENVDIPLAGNNEQDSEQDDGPDGDWSLVEADGDNQLKRWWVFGKGLKKWAFSKHPWTALFRHLRKHLDPERAKRVTSAWYKLHFGHMPNQRHAEASTAPTATLVEVTIVESGGFEPVHPDDVVDAEPLGDDELILLAALGELDAELVEVFDPSQARYPKGHPLGGKFRPMVDRVKDSITAHRRGEHGDKHPLDGYSREQLRKVAKARGIELKRGEDRDAIAKKLLADFGDKNTKSAKNTKTTSNPEQPAKPKPAPKAKAEPTPAERIAAGDFSQLKQVGEQGGSNPGGVFEAPDGSRWYVKAQKSPEHAANEALSSALYRATGVDAPEVVRGSGTPGLPGDNHTASRLVDGATSDLGIRLDDDAYLAQIRAGFATDAWLGNWDVAGAAMDNVVTGADGKPWRIDLGGSLLYRAQGEPKGAAFGDSVSEWMTLRDKTSAPQASKLFTGMPRADMVASVEQLSNVSPEEIRRLAGEHGLPHVADVLIRRRQQLLDRLPRLRQEADRQRAFDASAANALEGSAALEVVPVRLPVGAGMLDPAPAGWSSTQVYQSAVALDDYRGAYYGPINSYLRGTEPEADELVRQVAGIDAALRESRLPQDMIAYRGVNHPSTVFGTAWNSVDVVGLEWDDLAFASTSADRRVAEKFAHNGVVMRILLPKGTGAVRLSDFAPDGTVPAGIPQEAEVLASRGQRRRVVADHGVDKHGRRILDVEVIDV</sequence>
<reference evidence="3" key="2">
    <citation type="submission" date="2022-09" db="EMBL/GenBank/DDBJ databases">
        <title>Biosynthetic gene clusters of Dactylosporangioum fulvum.</title>
        <authorList>
            <person name="Caradec T."/>
        </authorList>
    </citation>
    <scope>NUCLEOTIDE SEQUENCE</scope>
    <source>
        <strain evidence="3">NRRL B-16292</strain>
    </source>
</reference>
<name>A0ABY5W953_9ACTN</name>
<dbReference type="InterPro" id="IPR003540">
    <property type="entry name" value="ADP-ribosyltransferase"/>
</dbReference>
<dbReference type="PROSITE" id="PS51996">
    <property type="entry name" value="TR_MART"/>
    <property type="match status" value="1"/>
</dbReference>
<dbReference type="Gene3D" id="3.90.1140.10">
    <property type="entry name" value="Cyclic phosphodiesterase"/>
    <property type="match status" value="1"/>
</dbReference>
<dbReference type="EMBL" id="CP073720">
    <property type="protein sequence ID" value="UWP85890.1"/>
    <property type="molecule type" value="Genomic_DNA"/>
</dbReference>
<feature type="region of interest" description="Disordered" evidence="1">
    <location>
        <begin position="325"/>
        <end position="344"/>
    </location>
</feature>
<organism evidence="3 4">
    <name type="scientific">Dactylosporangium fulvum</name>
    <dbReference type="NCBI Taxonomy" id="53359"/>
    <lineage>
        <taxon>Bacteria</taxon>
        <taxon>Bacillati</taxon>
        <taxon>Actinomycetota</taxon>
        <taxon>Actinomycetes</taxon>
        <taxon>Micromonosporales</taxon>
        <taxon>Micromonosporaceae</taxon>
        <taxon>Dactylosporangium</taxon>
    </lineage>
</organism>
<evidence type="ECO:0000256" key="1">
    <source>
        <dbReference type="SAM" id="MobiDB-lite"/>
    </source>
</evidence>
<keyword evidence="4" id="KW-1185">Reference proteome</keyword>
<dbReference type="Gene3D" id="3.90.176.10">
    <property type="entry name" value="Toxin ADP-ribosyltransferase, Chain A, domain 1"/>
    <property type="match status" value="1"/>
</dbReference>
<feature type="domain" description="ADP ribosyltransferase" evidence="2">
    <location>
        <begin position="700"/>
        <end position="856"/>
    </location>
</feature>
<evidence type="ECO:0000313" key="3">
    <source>
        <dbReference type="EMBL" id="UWP85890.1"/>
    </source>
</evidence>
<dbReference type="Proteomes" id="UP001059617">
    <property type="component" value="Chromosome"/>
</dbReference>
<feature type="compositionally biased region" description="Acidic residues" evidence="1">
    <location>
        <begin position="159"/>
        <end position="168"/>
    </location>
</feature>
<reference evidence="3" key="1">
    <citation type="submission" date="2021-04" db="EMBL/GenBank/DDBJ databases">
        <authorList>
            <person name="Hartkoorn R.C."/>
            <person name="Beaudoing E."/>
            <person name="Hot D."/>
        </authorList>
    </citation>
    <scope>NUCLEOTIDE SEQUENCE</scope>
    <source>
        <strain evidence="3">NRRL B-16292</strain>
    </source>
</reference>
<dbReference type="InterPro" id="IPR009097">
    <property type="entry name" value="Cyclic_Pdiesterase"/>
</dbReference>
<gene>
    <name evidence="3" type="ORF">Dfulv_17225</name>
</gene>
<dbReference type="SUPFAM" id="SSF55144">
    <property type="entry name" value="LigT-like"/>
    <property type="match status" value="1"/>
</dbReference>
<feature type="region of interest" description="Disordered" evidence="1">
    <location>
        <begin position="377"/>
        <end position="409"/>
    </location>
</feature>
<dbReference type="RefSeq" id="WP_259864254.1">
    <property type="nucleotide sequence ID" value="NZ_CP073720.1"/>
</dbReference>
<accession>A0ABY5W953</accession>
<protein>
    <recommendedName>
        <fullName evidence="2">ADP ribosyltransferase domain-containing protein</fullName>
    </recommendedName>
</protein>
<feature type="compositionally biased region" description="Low complexity" evidence="1">
    <location>
        <begin position="381"/>
        <end position="393"/>
    </location>
</feature>
<dbReference type="Pfam" id="PF13563">
    <property type="entry name" value="2_5_RNA_ligase2"/>
    <property type="match status" value="1"/>
</dbReference>
<proteinExistence type="predicted"/>
<feature type="compositionally biased region" description="Basic and acidic residues" evidence="1">
    <location>
        <begin position="331"/>
        <end position="344"/>
    </location>
</feature>
<evidence type="ECO:0000313" key="4">
    <source>
        <dbReference type="Proteomes" id="UP001059617"/>
    </source>
</evidence>